<dbReference type="OMA" id="NKWDNAT"/>
<keyword evidence="4 8" id="KW-0418">Kinase</keyword>
<gene>
    <name evidence="8" type="ORF">TA11120</name>
</gene>
<dbReference type="GO" id="GO:0004674">
    <property type="term" value="F:protein serine/threonine kinase activity"/>
    <property type="evidence" value="ECO:0007669"/>
    <property type="project" value="UniProtKB-KW"/>
</dbReference>
<dbReference type="GeneID" id="3862880"/>
<keyword evidence="5" id="KW-0067">ATP-binding</keyword>
<dbReference type="SUPFAM" id="SSF56112">
    <property type="entry name" value="Protein kinase-like (PK-like)"/>
    <property type="match status" value="1"/>
</dbReference>
<dbReference type="RefSeq" id="XP_953504.1">
    <property type="nucleotide sequence ID" value="XM_948411.1"/>
</dbReference>
<keyword evidence="3" id="KW-0547">Nucleotide-binding</keyword>
<evidence type="ECO:0000256" key="3">
    <source>
        <dbReference type="ARBA" id="ARBA00022741"/>
    </source>
</evidence>
<protein>
    <submittedName>
        <fullName evidence="8">Serine/threonine protein kinase, putative</fullName>
    </submittedName>
</protein>
<dbReference type="AlphaFoldDB" id="Q4U8H4"/>
<dbReference type="STRING" id="5874.Q4U8H4"/>
<dbReference type="PROSITE" id="PS50011">
    <property type="entry name" value="PROTEIN_KINASE_DOM"/>
    <property type="match status" value="1"/>
</dbReference>
<feature type="region of interest" description="Disordered" evidence="6">
    <location>
        <begin position="84"/>
        <end position="125"/>
    </location>
</feature>
<dbReference type="Pfam" id="PF00069">
    <property type="entry name" value="Pkinase"/>
    <property type="match status" value="1"/>
</dbReference>
<keyword evidence="9" id="KW-1185">Reference proteome</keyword>
<dbReference type="InterPro" id="IPR050494">
    <property type="entry name" value="Ser_Thr_dual-spec_kinase"/>
</dbReference>
<dbReference type="GO" id="GO:0005524">
    <property type="term" value="F:ATP binding"/>
    <property type="evidence" value="ECO:0007669"/>
    <property type="project" value="UniProtKB-KW"/>
</dbReference>
<dbReference type="InterPro" id="IPR011009">
    <property type="entry name" value="Kinase-like_dom_sf"/>
</dbReference>
<evidence type="ECO:0000313" key="9">
    <source>
        <dbReference type="Proteomes" id="UP000001950"/>
    </source>
</evidence>
<feature type="domain" description="Protein kinase" evidence="7">
    <location>
        <begin position="299"/>
        <end position="741"/>
    </location>
</feature>
<evidence type="ECO:0000256" key="6">
    <source>
        <dbReference type="SAM" id="MobiDB-lite"/>
    </source>
</evidence>
<dbReference type="PANTHER" id="PTHR24058:SF124">
    <property type="entry name" value="PROTEIN KINASE SUPERFAMILY PROTEIN"/>
    <property type="match status" value="1"/>
</dbReference>
<dbReference type="eggNOG" id="KOG0667">
    <property type="taxonomic scope" value="Eukaryota"/>
</dbReference>
<dbReference type="EMBL" id="CR940353">
    <property type="protein sequence ID" value="CAI76879.1"/>
    <property type="molecule type" value="Genomic_DNA"/>
</dbReference>
<sequence length="746" mass="84463">MSHPKEREVPADDEVMPSRRKELMPGYSYYFSDCSSIISSVKCAVSVDEDKSRSVSPNFGNLTNINTNLYGKGDVNPNVNCKSEDLNSKEDDLNPKEDDLNPKEDDLNPKEDDLNPKEEDLNPEGEEEVMYSLGETVIYDSNNVKSYSTSCESLNGTTSGFYREINTFLKPNSGNFDQEDELASASIENYSTMNLDNMPTFAETELDKLPNSVDFGESLYKFNRWCKKYSSGNIEMFKRDQQEKMSTILEENSLKIGDLKSKNYDEFPVKVLYSKGTTPADNKFDLNSVKKGEVLVERFRVDEVLGTTTFSRVVKATEMSSNVPVCLKIVHPDYFDQALDEILFLKLLNSKDENDSNCIVRLLDSFLYSGAVFLVLELLGENLFEATKDFYVSSFKDFFTHSRPKRWNLNQLKHISRDVLKALNFIHGLGIINCDLKPENVVLVNSENKSQNENIMIKLVDFGSSCFIQDQLNTYVQSRSYRAPEVVLGLPYDTQIDIWSLGCILCELYLGRILFPSDNSASLVASMVSLLGPPPAYMLQHKMNSMFIILPNGNIADLNVPDHILNQSPYYNRLDRSSLYCNVSASDSSKCSHVTYNKWDNATVNLEPTLDDNSSGLEDSSDYNRNSTFSATDNSNSLVDSTFSFLDKRFKITNYDSNPRMEDNSLNNTLDCKIKLDIRHNRNPLTKFMRIIQPTSATVESMLDSNKSTELSLFCDFIKGLLQYDPLDRLTASAALQHPFILSTNI</sequence>
<dbReference type="Proteomes" id="UP000001950">
    <property type="component" value="Chromosome 4"/>
</dbReference>
<accession>Q4U8H4</accession>
<keyword evidence="1 8" id="KW-0723">Serine/threonine-protein kinase</keyword>
<dbReference type="Gene3D" id="3.30.200.20">
    <property type="entry name" value="Phosphorylase Kinase, domain 1"/>
    <property type="match status" value="1"/>
</dbReference>
<evidence type="ECO:0000256" key="1">
    <source>
        <dbReference type="ARBA" id="ARBA00022527"/>
    </source>
</evidence>
<dbReference type="InterPro" id="IPR000719">
    <property type="entry name" value="Prot_kinase_dom"/>
</dbReference>
<dbReference type="PANTHER" id="PTHR24058">
    <property type="entry name" value="DUAL SPECIFICITY PROTEIN KINASE"/>
    <property type="match status" value="1"/>
</dbReference>
<dbReference type="InParanoid" id="Q4U8H4"/>
<evidence type="ECO:0000259" key="7">
    <source>
        <dbReference type="PROSITE" id="PS50011"/>
    </source>
</evidence>
<evidence type="ECO:0000256" key="4">
    <source>
        <dbReference type="ARBA" id="ARBA00022777"/>
    </source>
</evidence>
<evidence type="ECO:0000313" key="8">
    <source>
        <dbReference type="EMBL" id="CAI76879.1"/>
    </source>
</evidence>
<dbReference type="VEuPathDB" id="PiroplasmaDB:TA11120"/>
<reference evidence="8 9" key="1">
    <citation type="journal article" date="2005" name="Science">
        <title>Genome of the host-cell transforming parasite Theileria annulata compared with T. parva.</title>
        <authorList>
            <person name="Pain A."/>
            <person name="Renauld H."/>
            <person name="Berriman M."/>
            <person name="Murphy L."/>
            <person name="Yeats C.A."/>
            <person name="Weir W."/>
            <person name="Kerhornou A."/>
            <person name="Aslett M."/>
            <person name="Bishop R."/>
            <person name="Bouchier C."/>
            <person name="Cochet M."/>
            <person name="Coulson R.M.R."/>
            <person name="Cronin A."/>
            <person name="de Villiers E.P."/>
            <person name="Fraser A."/>
            <person name="Fosker N."/>
            <person name="Gardner M."/>
            <person name="Goble A."/>
            <person name="Griffiths-Jones S."/>
            <person name="Harris D.E."/>
            <person name="Katzer F."/>
            <person name="Larke N."/>
            <person name="Lord A."/>
            <person name="Maser P."/>
            <person name="McKellar S."/>
            <person name="Mooney P."/>
            <person name="Morton F."/>
            <person name="Nene V."/>
            <person name="O'Neil S."/>
            <person name="Price C."/>
            <person name="Quail M.A."/>
            <person name="Rabbinowitsch E."/>
            <person name="Rawlings N.D."/>
            <person name="Rutter S."/>
            <person name="Saunders D."/>
            <person name="Seeger K."/>
            <person name="Shah T."/>
            <person name="Squares R."/>
            <person name="Squares S."/>
            <person name="Tivey A."/>
            <person name="Walker A.R."/>
            <person name="Woodward J."/>
            <person name="Dobbelaere D.A.E."/>
            <person name="Langsley G."/>
            <person name="Rajandream M.A."/>
            <person name="McKeever D."/>
            <person name="Shiels B."/>
            <person name="Tait A."/>
            <person name="Barrell B.G."/>
            <person name="Hall N."/>
        </authorList>
    </citation>
    <scope>NUCLEOTIDE SEQUENCE [LARGE SCALE GENOMIC DNA]</scope>
    <source>
        <strain evidence="9">Ankara</strain>
    </source>
</reference>
<proteinExistence type="predicted"/>
<evidence type="ECO:0000256" key="5">
    <source>
        <dbReference type="ARBA" id="ARBA00022840"/>
    </source>
</evidence>
<feature type="compositionally biased region" description="Basic and acidic residues" evidence="6">
    <location>
        <begin position="84"/>
        <end position="120"/>
    </location>
</feature>
<dbReference type="OrthoDB" id="9332038at2759"/>
<dbReference type="SMART" id="SM00220">
    <property type="entry name" value="S_TKc"/>
    <property type="match status" value="1"/>
</dbReference>
<name>Q4U8H4_THEAN</name>
<evidence type="ECO:0000256" key="2">
    <source>
        <dbReference type="ARBA" id="ARBA00022679"/>
    </source>
</evidence>
<organism evidence="8 9">
    <name type="scientific">Theileria annulata</name>
    <dbReference type="NCBI Taxonomy" id="5874"/>
    <lineage>
        <taxon>Eukaryota</taxon>
        <taxon>Sar</taxon>
        <taxon>Alveolata</taxon>
        <taxon>Apicomplexa</taxon>
        <taxon>Aconoidasida</taxon>
        <taxon>Piroplasmida</taxon>
        <taxon>Theileriidae</taxon>
        <taxon>Theileria</taxon>
    </lineage>
</organism>
<dbReference type="KEGG" id="tan:TA11120"/>
<dbReference type="Gene3D" id="1.10.510.10">
    <property type="entry name" value="Transferase(Phosphotransferase) domain 1"/>
    <property type="match status" value="2"/>
</dbReference>
<keyword evidence="2" id="KW-0808">Transferase</keyword>